<feature type="compositionally biased region" description="Basic and acidic residues" evidence="1">
    <location>
        <begin position="147"/>
        <end position="156"/>
    </location>
</feature>
<reference evidence="3" key="2">
    <citation type="submission" date="2023-06" db="EMBL/GenBank/DDBJ databases">
        <authorList>
            <consortium name="Lawrence Berkeley National Laboratory"/>
            <person name="Haridas S."/>
            <person name="Hensen N."/>
            <person name="Bonometti L."/>
            <person name="Westerberg I."/>
            <person name="Brannstrom I.O."/>
            <person name="Guillou S."/>
            <person name="Cros-Aarteil S."/>
            <person name="Calhoun S."/>
            <person name="Kuo A."/>
            <person name="Mondo S."/>
            <person name="Pangilinan J."/>
            <person name="Riley R."/>
            <person name="Labutti K."/>
            <person name="Andreopoulos B."/>
            <person name="Lipzen A."/>
            <person name="Chen C."/>
            <person name="Yanf M."/>
            <person name="Daum C."/>
            <person name="Ng V."/>
            <person name="Clum A."/>
            <person name="Steindorff A."/>
            <person name="Ohm R."/>
            <person name="Martin F."/>
            <person name="Silar P."/>
            <person name="Natvig D."/>
            <person name="Lalanne C."/>
            <person name="Gautier V."/>
            <person name="Ament-Velasquez S.L."/>
            <person name="Kruys A."/>
            <person name="Hutchinson M.I."/>
            <person name="Powell A.J."/>
            <person name="Barry K."/>
            <person name="Miller A.N."/>
            <person name="Grigoriev I.V."/>
            <person name="Debuchy R."/>
            <person name="Gladieux P."/>
            <person name="Thoren M.H."/>
            <person name="Johannesson H."/>
        </authorList>
    </citation>
    <scope>NUCLEOTIDE SEQUENCE</scope>
    <source>
        <strain evidence="3">SMH4131-1</strain>
    </source>
</reference>
<keyword evidence="3" id="KW-0251">Elongation factor</keyword>
<organism evidence="3 4">
    <name type="scientific">Cercophora scortea</name>
    <dbReference type="NCBI Taxonomy" id="314031"/>
    <lineage>
        <taxon>Eukaryota</taxon>
        <taxon>Fungi</taxon>
        <taxon>Dikarya</taxon>
        <taxon>Ascomycota</taxon>
        <taxon>Pezizomycotina</taxon>
        <taxon>Sordariomycetes</taxon>
        <taxon>Sordariomycetidae</taxon>
        <taxon>Sordariales</taxon>
        <taxon>Lasiosphaeriaceae</taxon>
        <taxon>Cercophora</taxon>
    </lineage>
</organism>
<sequence>MAASGAIDPTKAGKYPVILSDALLGKPSKETYTGVRYNHKPALSSDTAPATARLKQSGKDSSYNLGFDDNGDKYQYNGVRTTEDGKYVLIFDPARKAFILHRVDSMFHMNLTKTPTDGNVENLRKQFPHLEVKSPSSSSNSKQQKGKTADKIEKTGPAKAAAAKGKGKDTNAKDTPKSKSKVEKSKPEKSKPEKSKSMGLTLPTVSKSTPPPPPPATAAAEKNSSSKRRPQSPVESEEEDDGGLILEYPGGPPPGVGFQPTSSFNNFSPAFPSTQRRFSEYARNAGQEEDDEDADAEFEDVDIDAEEVDEGFKLPSPVNHHKTVDPSVPAADLRFEFEDETDADAEGDDDIDMDMNPADPNPVGQDDLAAELEAAFANVENHDDSEVSEEE</sequence>
<reference evidence="3" key="1">
    <citation type="journal article" date="2023" name="Mol. Phylogenet. Evol.">
        <title>Genome-scale phylogeny and comparative genomics of the fungal order Sordariales.</title>
        <authorList>
            <person name="Hensen N."/>
            <person name="Bonometti L."/>
            <person name="Westerberg I."/>
            <person name="Brannstrom I.O."/>
            <person name="Guillou S."/>
            <person name="Cros-Aarteil S."/>
            <person name="Calhoun S."/>
            <person name="Haridas S."/>
            <person name="Kuo A."/>
            <person name="Mondo S."/>
            <person name="Pangilinan J."/>
            <person name="Riley R."/>
            <person name="LaButti K."/>
            <person name="Andreopoulos B."/>
            <person name="Lipzen A."/>
            <person name="Chen C."/>
            <person name="Yan M."/>
            <person name="Daum C."/>
            <person name="Ng V."/>
            <person name="Clum A."/>
            <person name="Steindorff A."/>
            <person name="Ohm R.A."/>
            <person name="Martin F."/>
            <person name="Silar P."/>
            <person name="Natvig D.O."/>
            <person name="Lalanne C."/>
            <person name="Gautier V."/>
            <person name="Ament-Velasquez S.L."/>
            <person name="Kruys A."/>
            <person name="Hutchinson M.I."/>
            <person name="Powell A.J."/>
            <person name="Barry K."/>
            <person name="Miller A.N."/>
            <person name="Grigoriev I.V."/>
            <person name="Debuchy R."/>
            <person name="Gladieux P."/>
            <person name="Hiltunen Thoren M."/>
            <person name="Johannesson H."/>
        </authorList>
    </citation>
    <scope>NUCLEOTIDE SEQUENCE</scope>
    <source>
        <strain evidence="3">SMH4131-1</strain>
    </source>
</reference>
<gene>
    <name evidence="3" type="ORF">B0T19DRAFT_437571</name>
</gene>
<feature type="region of interest" description="Disordered" evidence="1">
    <location>
        <begin position="312"/>
        <end position="368"/>
    </location>
</feature>
<accession>A0AAE0MM95</accession>
<evidence type="ECO:0000259" key="2">
    <source>
        <dbReference type="Pfam" id="PF09816"/>
    </source>
</evidence>
<dbReference type="InterPro" id="IPR019194">
    <property type="entry name" value="Tscrpt_elong_fac_Eaf_N"/>
</dbReference>
<dbReference type="EMBL" id="JAUEPO010000001">
    <property type="protein sequence ID" value="KAK3336858.1"/>
    <property type="molecule type" value="Genomic_DNA"/>
</dbReference>
<feature type="domain" description="Transcription elongation factor Eaf N-terminal" evidence="2">
    <location>
        <begin position="15"/>
        <end position="115"/>
    </location>
</feature>
<name>A0AAE0MM95_9PEZI</name>
<feature type="compositionally biased region" description="Low complexity" evidence="1">
    <location>
        <begin position="256"/>
        <end position="274"/>
    </location>
</feature>
<feature type="region of interest" description="Disordered" evidence="1">
    <location>
        <begin position="130"/>
        <end position="296"/>
    </location>
</feature>
<feature type="compositionally biased region" description="Basic and acidic residues" evidence="1">
    <location>
        <begin position="166"/>
        <end position="196"/>
    </location>
</feature>
<evidence type="ECO:0000256" key="1">
    <source>
        <dbReference type="SAM" id="MobiDB-lite"/>
    </source>
</evidence>
<protein>
    <submittedName>
        <fullName evidence="3">RNA polymerase II transcription elongation factor-domain-containing protein</fullName>
    </submittedName>
</protein>
<evidence type="ECO:0000313" key="4">
    <source>
        <dbReference type="Proteomes" id="UP001286456"/>
    </source>
</evidence>
<feature type="compositionally biased region" description="Acidic residues" evidence="1">
    <location>
        <begin position="337"/>
        <end position="353"/>
    </location>
</feature>
<dbReference type="Proteomes" id="UP001286456">
    <property type="component" value="Unassembled WGS sequence"/>
</dbReference>
<dbReference type="AlphaFoldDB" id="A0AAE0MM95"/>
<dbReference type="Pfam" id="PF09816">
    <property type="entry name" value="EAF"/>
    <property type="match status" value="1"/>
</dbReference>
<feature type="compositionally biased region" description="Acidic residues" evidence="1">
    <location>
        <begin position="287"/>
        <end position="296"/>
    </location>
</feature>
<feature type="compositionally biased region" description="Low complexity" evidence="1">
    <location>
        <begin position="133"/>
        <end position="143"/>
    </location>
</feature>
<dbReference type="GO" id="GO:0003746">
    <property type="term" value="F:translation elongation factor activity"/>
    <property type="evidence" value="ECO:0007669"/>
    <property type="project" value="UniProtKB-KW"/>
</dbReference>
<evidence type="ECO:0000313" key="3">
    <source>
        <dbReference type="EMBL" id="KAK3336858.1"/>
    </source>
</evidence>
<comment type="caution">
    <text evidence="3">The sequence shown here is derived from an EMBL/GenBank/DDBJ whole genome shotgun (WGS) entry which is preliminary data.</text>
</comment>
<proteinExistence type="predicted"/>
<keyword evidence="3" id="KW-0648">Protein biosynthesis</keyword>
<keyword evidence="4" id="KW-1185">Reference proteome</keyword>